<dbReference type="SUPFAM" id="SSF53448">
    <property type="entry name" value="Nucleotide-diphospho-sugar transferases"/>
    <property type="match status" value="1"/>
</dbReference>
<keyword evidence="1" id="KW-1133">Transmembrane helix</keyword>
<dbReference type="PANTHER" id="PTHR22916">
    <property type="entry name" value="GLYCOSYLTRANSFERASE"/>
    <property type="match status" value="1"/>
</dbReference>
<organism evidence="3 4">
    <name type="scientific">Eubacterium segne</name>
    <dbReference type="NCBI Taxonomy" id="2763045"/>
    <lineage>
        <taxon>Bacteria</taxon>
        <taxon>Bacillati</taxon>
        <taxon>Bacillota</taxon>
        <taxon>Clostridia</taxon>
        <taxon>Eubacteriales</taxon>
        <taxon>Eubacteriaceae</taxon>
        <taxon>Eubacterium</taxon>
    </lineage>
</organism>
<dbReference type="Gene3D" id="3.90.550.10">
    <property type="entry name" value="Spore Coat Polysaccharide Biosynthesis Protein SpsA, Chain A"/>
    <property type="match status" value="1"/>
</dbReference>
<feature type="domain" description="Glycosyltransferase 2-like" evidence="2">
    <location>
        <begin position="5"/>
        <end position="137"/>
    </location>
</feature>
<sequence length="323" mass="37872">MESITVFTPTYNRGNIIKRLYCSLKKQTCKDFVWLVVDDGSTDSTEKLIKKWQLENEIKIEYLKQDNLGKSMAHNKAVEMTTTEIFMCLDSNDVITPNAIEMVLKCWEKVKLNENIVGIMSQKKVQFKDIKREMKVKQLPGYIKIKHDKKPGEKAFNDRYYIEKEKASDGYVETTLGEAYRKFGLKGEAMLVFRTTEVKKYQFPKIQKEKFVPEAYLYNLIDRDGKLVVLNRTLCVHRYQMDGYTFNMSKLIKDNPKGYLLYVNQKINSDDTFRSLFFDYIRYISVAGIAGEKDVIKKAHNKIVALMAYPFGVIFYLLRYKRV</sequence>
<keyword evidence="4" id="KW-1185">Reference proteome</keyword>
<keyword evidence="1" id="KW-0812">Transmembrane</keyword>
<dbReference type="InterPro" id="IPR029044">
    <property type="entry name" value="Nucleotide-diphossugar_trans"/>
</dbReference>
<evidence type="ECO:0000256" key="1">
    <source>
        <dbReference type="SAM" id="Phobius"/>
    </source>
</evidence>
<gene>
    <name evidence="3" type="ORF">H8S00_12365</name>
</gene>
<evidence type="ECO:0000259" key="2">
    <source>
        <dbReference type="Pfam" id="PF00535"/>
    </source>
</evidence>
<dbReference type="InterPro" id="IPR001173">
    <property type="entry name" value="Glyco_trans_2-like"/>
</dbReference>
<name>A0ABR7F576_9FIRM</name>
<protein>
    <submittedName>
        <fullName evidence="3">Glycosyltransferase family 2 protein</fullName>
    </submittedName>
</protein>
<feature type="transmembrane region" description="Helical" evidence="1">
    <location>
        <begin position="303"/>
        <end position="320"/>
    </location>
</feature>
<dbReference type="Pfam" id="PF00535">
    <property type="entry name" value="Glycos_transf_2"/>
    <property type="match status" value="1"/>
</dbReference>
<reference evidence="3 4" key="1">
    <citation type="submission" date="2020-08" db="EMBL/GenBank/DDBJ databases">
        <title>Genome public.</title>
        <authorList>
            <person name="Liu C."/>
            <person name="Sun Q."/>
        </authorList>
    </citation>
    <scope>NUCLEOTIDE SEQUENCE [LARGE SCALE GENOMIC DNA]</scope>
    <source>
        <strain evidence="3 4">BX4</strain>
    </source>
</reference>
<comment type="caution">
    <text evidence="3">The sequence shown here is derived from an EMBL/GenBank/DDBJ whole genome shotgun (WGS) entry which is preliminary data.</text>
</comment>
<evidence type="ECO:0000313" key="4">
    <source>
        <dbReference type="Proteomes" id="UP000597877"/>
    </source>
</evidence>
<dbReference type="CDD" id="cd00761">
    <property type="entry name" value="Glyco_tranf_GTA_type"/>
    <property type="match status" value="1"/>
</dbReference>
<evidence type="ECO:0000313" key="3">
    <source>
        <dbReference type="EMBL" id="MBC5668761.1"/>
    </source>
</evidence>
<dbReference type="EMBL" id="JACOOZ010000010">
    <property type="protein sequence ID" value="MBC5668761.1"/>
    <property type="molecule type" value="Genomic_DNA"/>
</dbReference>
<proteinExistence type="predicted"/>
<dbReference type="Proteomes" id="UP000597877">
    <property type="component" value="Unassembled WGS sequence"/>
</dbReference>
<accession>A0ABR7F576</accession>
<keyword evidence="1" id="KW-0472">Membrane</keyword>
<dbReference type="RefSeq" id="WP_186840647.1">
    <property type="nucleotide sequence ID" value="NZ_JACOOZ010000010.1"/>
</dbReference>